<feature type="compositionally biased region" description="Basic residues" evidence="1">
    <location>
        <begin position="165"/>
        <end position="177"/>
    </location>
</feature>
<feature type="region of interest" description="Disordered" evidence="1">
    <location>
        <begin position="101"/>
        <end position="177"/>
    </location>
</feature>
<keyword evidence="3" id="KW-1185">Reference proteome</keyword>
<organism evidence="2 3">
    <name type="scientific">Malassezia equina</name>
    <dbReference type="NCBI Taxonomy" id="1381935"/>
    <lineage>
        <taxon>Eukaryota</taxon>
        <taxon>Fungi</taxon>
        <taxon>Dikarya</taxon>
        <taxon>Basidiomycota</taxon>
        <taxon>Ustilaginomycotina</taxon>
        <taxon>Malasseziomycetes</taxon>
        <taxon>Malasseziales</taxon>
        <taxon>Malasseziaceae</taxon>
        <taxon>Malassezia</taxon>
    </lineage>
</organism>
<dbReference type="Proteomes" id="UP001214415">
    <property type="component" value="Chromosome 1"/>
</dbReference>
<name>A0AAF0IX46_9BASI</name>
<dbReference type="AlphaFoldDB" id="A0AAF0IX46"/>
<reference evidence="2" key="1">
    <citation type="submission" date="2023-03" db="EMBL/GenBank/DDBJ databases">
        <title>Mating type loci evolution in Malassezia.</title>
        <authorList>
            <person name="Coelho M.A."/>
        </authorList>
    </citation>
    <scope>NUCLEOTIDE SEQUENCE</scope>
    <source>
        <strain evidence="2">CBS 12830</strain>
    </source>
</reference>
<evidence type="ECO:0000256" key="1">
    <source>
        <dbReference type="SAM" id="MobiDB-lite"/>
    </source>
</evidence>
<gene>
    <name evidence="2" type="ORF">MEQU1_000014</name>
</gene>
<proteinExistence type="predicted"/>
<accession>A0AAF0IX46</accession>
<protein>
    <submittedName>
        <fullName evidence="2">Uncharacterized protein</fullName>
    </submittedName>
</protein>
<evidence type="ECO:0000313" key="2">
    <source>
        <dbReference type="EMBL" id="WFD21366.1"/>
    </source>
</evidence>
<dbReference type="EMBL" id="CP119900">
    <property type="protein sequence ID" value="WFD21366.1"/>
    <property type="molecule type" value="Genomic_DNA"/>
</dbReference>
<evidence type="ECO:0000313" key="3">
    <source>
        <dbReference type="Proteomes" id="UP001214415"/>
    </source>
</evidence>
<sequence>MSSIVLALGTTAVAYVYPLYATYKALVSTSNMVLPAGQEDQQTEKPTELSELETWTMYCEHEGDLEDILEVGRTKALSVVSTTIHVLANIVRSEFLERHEASAPAKDADAIDSQGAEKPMSDPTAAAGNVSDMVPPPLQDMARAAGATAMHWVSQAGQEAPPASPRRKLPRFRRKGA</sequence>